<dbReference type="Gene3D" id="2.40.110.10">
    <property type="entry name" value="Butyryl-CoA Dehydrogenase, subunit A, domain 2"/>
    <property type="match status" value="1"/>
</dbReference>
<evidence type="ECO:0000313" key="11">
    <source>
        <dbReference type="Proteomes" id="UP000198702"/>
    </source>
</evidence>
<reference evidence="10 12" key="2">
    <citation type="submission" date="2019-08" db="EMBL/GenBank/DDBJ databases">
        <authorList>
            <person name="Dong K."/>
        </authorList>
    </citation>
    <scope>NUCLEOTIDE SEQUENCE [LARGE SCALE GENOMIC DNA]</scope>
    <source>
        <strain evidence="10 12">K-1</strain>
    </source>
</reference>
<keyword evidence="5" id="KW-0560">Oxidoreductase</keyword>
<dbReference type="InterPro" id="IPR046373">
    <property type="entry name" value="Acyl-CoA_Oxase/DH_mid-dom_sf"/>
</dbReference>
<comment type="similarity">
    <text evidence="2 5">Belongs to the acyl-CoA dehydrogenase family.</text>
</comment>
<feature type="domain" description="Acyl-CoA oxidase/dehydrogenase middle" evidence="7">
    <location>
        <begin position="145"/>
        <end position="242"/>
    </location>
</feature>
<dbReference type="InterPro" id="IPR013786">
    <property type="entry name" value="AcylCoA_DH/ox_N"/>
</dbReference>
<evidence type="ECO:0000259" key="6">
    <source>
        <dbReference type="Pfam" id="PF00441"/>
    </source>
</evidence>
<dbReference type="InterPro" id="IPR036250">
    <property type="entry name" value="AcylCo_DH-like_C"/>
</dbReference>
<dbReference type="OrthoDB" id="9770681at2"/>
<dbReference type="SUPFAM" id="SSF56645">
    <property type="entry name" value="Acyl-CoA dehydrogenase NM domain-like"/>
    <property type="match status" value="1"/>
</dbReference>
<evidence type="ECO:0000313" key="12">
    <source>
        <dbReference type="Proteomes" id="UP000321949"/>
    </source>
</evidence>
<dbReference type="Gene3D" id="1.20.140.10">
    <property type="entry name" value="Butyryl-CoA Dehydrogenase, subunit A, domain 3"/>
    <property type="match status" value="1"/>
</dbReference>
<keyword evidence="12" id="KW-1185">Reference proteome</keyword>
<gene>
    <name evidence="10" type="ORF">FVP74_03760</name>
    <name evidence="9" type="ORF">SAMN04487751_2663</name>
</gene>
<evidence type="ECO:0000256" key="1">
    <source>
        <dbReference type="ARBA" id="ARBA00001974"/>
    </source>
</evidence>
<evidence type="ECO:0000256" key="4">
    <source>
        <dbReference type="ARBA" id="ARBA00022827"/>
    </source>
</evidence>
<dbReference type="InterPro" id="IPR009075">
    <property type="entry name" value="AcylCo_DH/oxidase_C"/>
</dbReference>
<keyword evidence="4 5" id="KW-0274">FAD</keyword>
<dbReference type="GO" id="GO:0050660">
    <property type="term" value="F:flavin adenine dinucleotide binding"/>
    <property type="evidence" value="ECO:0007669"/>
    <property type="project" value="InterPro"/>
</dbReference>
<comment type="caution">
    <text evidence="10">The sequence shown here is derived from an EMBL/GenBank/DDBJ whole genome shotgun (WGS) entry which is preliminary data.</text>
</comment>
<evidence type="ECO:0000313" key="9">
    <source>
        <dbReference type="EMBL" id="SFI69175.1"/>
    </source>
</evidence>
<evidence type="ECO:0000256" key="3">
    <source>
        <dbReference type="ARBA" id="ARBA00022630"/>
    </source>
</evidence>
<dbReference type="RefSeq" id="WP_028497315.1">
    <property type="nucleotide sequence ID" value="NZ_BKAH01000024.1"/>
</dbReference>
<dbReference type="Pfam" id="PF02770">
    <property type="entry name" value="Acyl-CoA_dh_M"/>
    <property type="match status" value="1"/>
</dbReference>
<evidence type="ECO:0000256" key="5">
    <source>
        <dbReference type="RuleBase" id="RU362125"/>
    </source>
</evidence>
<evidence type="ECO:0000256" key="2">
    <source>
        <dbReference type="ARBA" id="ARBA00009347"/>
    </source>
</evidence>
<protein>
    <submittedName>
        <fullName evidence="10">Acyl-CoA dehydrogenase</fullName>
    </submittedName>
    <submittedName>
        <fullName evidence="9">Glutaryl-CoA dehydrogenase</fullName>
    </submittedName>
</protein>
<comment type="cofactor">
    <cofactor evidence="1 5">
        <name>FAD</name>
        <dbReference type="ChEBI" id="CHEBI:57692"/>
    </cofactor>
</comment>
<evidence type="ECO:0000259" key="8">
    <source>
        <dbReference type="Pfam" id="PF02771"/>
    </source>
</evidence>
<dbReference type="Gene3D" id="1.10.540.10">
    <property type="entry name" value="Acyl-CoA dehydrogenase/oxidase, N-terminal domain"/>
    <property type="match status" value="1"/>
</dbReference>
<dbReference type="Pfam" id="PF00441">
    <property type="entry name" value="Acyl-CoA_dh_1"/>
    <property type="match status" value="1"/>
</dbReference>
<accession>A0A5C8IAY5</accession>
<dbReference type="AlphaFoldDB" id="A0A5C8IAY5"/>
<dbReference type="InterPro" id="IPR006091">
    <property type="entry name" value="Acyl-CoA_Oxase/DH_mid-dom"/>
</dbReference>
<dbReference type="SUPFAM" id="SSF47203">
    <property type="entry name" value="Acyl-CoA dehydrogenase C-terminal domain-like"/>
    <property type="match status" value="1"/>
</dbReference>
<dbReference type="Proteomes" id="UP000321949">
    <property type="component" value="Unassembled WGS sequence"/>
</dbReference>
<dbReference type="EMBL" id="FOQZ01000005">
    <property type="protein sequence ID" value="SFI69175.1"/>
    <property type="molecule type" value="Genomic_DNA"/>
</dbReference>
<dbReference type="PANTHER" id="PTHR43188">
    <property type="entry name" value="ACYL-COENZYME A OXIDASE"/>
    <property type="match status" value="1"/>
</dbReference>
<dbReference type="InterPro" id="IPR009100">
    <property type="entry name" value="AcylCoA_DH/oxidase_NM_dom_sf"/>
</dbReference>
<reference evidence="9 11" key="1">
    <citation type="submission" date="2016-10" db="EMBL/GenBank/DDBJ databases">
        <authorList>
            <person name="Varghese N."/>
            <person name="Submissions S."/>
        </authorList>
    </citation>
    <scope>NUCLEOTIDE SEQUENCE [LARGE SCALE GENOMIC DNA]</scope>
    <source>
        <strain evidence="9 11">UNC380MFSha3.1</strain>
    </source>
</reference>
<dbReference type="InterPro" id="IPR045008">
    <property type="entry name" value="ACX4-like"/>
</dbReference>
<sequence length="408" mass="43869">MTSALPGEAVSSYDVTGRLGTDYYAVFADIPEADRAVWERAQAYIDEVGDRMQEAWDRAEYPLDLAERMGELDLLNDGIEHPGLTRFSPLAAGLVNMEISRGDGSLGTVVAVQGGLALRTLALFGSPQQQEAWLAPIARATVPAAFALTEPDHGSDSVSLETVARRDGDTWVIRGTKKWIGNGASGGVTFVWARIDDDTAPEHGAVRCFLVEQSAPGYTGTVITGKASLRGIHQAHIALDDVRVPLDAVLPGAKSFKDASTVLYSTRSGVAWSALGHATACYEAALQYAQQRTQFGKPLAKFQMVQERLAQMLEELTAMQLYCRHLADLEQSGGLRPTQASLAKYHNTRAARRIASAARDLLGGNGILLENGVMQHMADIEAIHTYEGTESVQALLIGRDITGVSAFA</sequence>
<evidence type="ECO:0000259" key="7">
    <source>
        <dbReference type="Pfam" id="PF02770"/>
    </source>
</evidence>
<keyword evidence="3 5" id="KW-0285">Flavoprotein</keyword>
<dbReference type="Pfam" id="PF02771">
    <property type="entry name" value="Acyl-CoA_dh_N"/>
    <property type="match status" value="1"/>
</dbReference>
<proteinExistence type="inferred from homology"/>
<dbReference type="GO" id="GO:0006635">
    <property type="term" value="P:fatty acid beta-oxidation"/>
    <property type="evidence" value="ECO:0007669"/>
    <property type="project" value="InterPro"/>
</dbReference>
<dbReference type="PANTHER" id="PTHR43188:SF1">
    <property type="entry name" value="ACYL-COA DEHYDROGENASE"/>
    <property type="match status" value="1"/>
</dbReference>
<feature type="domain" description="Acyl-CoA dehydrogenase/oxidase N-terminal" evidence="8">
    <location>
        <begin position="32"/>
        <end position="139"/>
    </location>
</feature>
<dbReference type="GO" id="GO:0003995">
    <property type="term" value="F:acyl-CoA dehydrogenase activity"/>
    <property type="evidence" value="ECO:0007669"/>
    <property type="project" value="InterPro"/>
</dbReference>
<organism evidence="10 12">
    <name type="scientific">Microbacterium saccharophilum</name>
    <dbReference type="NCBI Taxonomy" id="1213358"/>
    <lineage>
        <taxon>Bacteria</taxon>
        <taxon>Bacillati</taxon>
        <taxon>Actinomycetota</taxon>
        <taxon>Actinomycetes</taxon>
        <taxon>Micrococcales</taxon>
        <taxon>Microbacteriaceae</taxon>
        <taxon>Microbacterium</taxon>
    </lineage>
</organism>
<feature type="domain" description="Acyl-CoA dehydrogenase/oxidase C-terminal" evidence="6">
    <location>
        <begin position="257"/>
        <end position="401"/>
    </location>
</feature>
<evidence type="ECO:0000313" key="10">
    <source>
        <dbReference type="EMBL" id="TXK15512.1"/>
    </source>
</evidence>
<dbReference type="EMBL" id="VRSX01000001">
    <property type="protein sequence ID" value="TXK15512.1"/>
    <property type="molecule type" value="Genomic_DNA"/>
</dbReference>
<dbReference type="Proteomes" id="UP000198702">
    <property type="component" value="Unassembled WGS sequence"/>
</dbReference>
<dbReference type="InterPro" id="IPR037069">
    <property type="entry name" value="AcylCoA_DH/ox_N_sf"/>
</dbReference>
<name>A0A5C8IAY5_9MICO</name>